<reference evidence="2 3" key="1">
    <citation type="submission" date="2019-04" db="EMBL/GenBank/DDBJ databases">
        <authorList>
            <person name="Gao M."/>
            <person name="Bai C."/>
            <person name="Tong Y."/>
            <person name="Xu X."/>
        </authorList>
    </citation>
    <scope>NUCLEOTIDE SEQUENCE [LARGE SCALE GENOMIC DNA]</scope>
    <source>
        <strain evidence="2 3">Vibrio alginolyticus VA1</strain>
    </source>
</reference>
<keyword evidence="3" id="KW-1185">Reference proteome</keyword>
<keyword evidence="1" id="KW-0812">Transmembrane</keyword>
<accession>A0A4Y5TV17</accession>
<dbReference type="GeneID" id="55616029"/>
<dbReference type="EMBL" id="MK795384">
    <property type="protein sequence ID" value="QDB73192.1"/>
    <property type="molecule type" value="Genomic_DNA"/>
</dbReference>
<dbReference type="Proteomes" id="UP000318470">
    <property type="component" value="Segment"/>
</dbReference>
<protein>
    <submittedName>
        <fullName evidence="2">Uncharacterized protein</fullName>
    </submittedName>
</protein>
<proteinExistence type="predicted"/>
<keyword evidence="1" id="KW-1133">Transmembrane helix</keyword>
<name>A0A4Y5TV17_9CAUD</name>
<evidence type="ECO:0000313" key="3">
    <source>
        <dbReference type="Proteomes" id="UP000318470"/>
    </source>
</evidence>
<evidence type="ECO:0000256" key="1">
    <source>
        <dbReference type="SAM" id="Phobius"/>
    </source>
</evidence>
<feature type="transmembrane region" description="Helical" evidence="1">
    <location>
        <begin position="12"/>
        <end position="37"/>
    </location>
</feature>
<sequence>MSTVINPDAYQIAIEVVLIFVAALSFFKSMSHFMIWLNARVHDSVLFQARAMETSTYVPEAVIKSLILQVKPGEKAGVYTVMWSTFTFFLIMLRGML</sequence>
<evidence type="ECO:0000313" key="2">
    <source>
        <dbReference type="EMBL" id="QDB73192.1"/>
    </source>
</evidence>
<dbReference type="KEGG" id="vg:55616029"/>
<organism evidence="2 3">
    <name type="scientific">Vibrio phage VAP7</name>
    <dbReference type="NCBI Taxonomy" id="2584487"/>
    <lineage>
        <taxon>Viruses</taxon>
        <taxon>Duplodnaviria</taxon>
        <taxon>Heunggongvirae</taxon>
        <taxon>Uroviricota</taxon>
        <taxon>Caudoviricetes</taxon>
        <taxon>Pantevenvirales</taxon>
        <taxon>Ackermannviridae</taxon>
        <taxon>Vapseptimavirus</taxon>
        <taxon>Vapseptimavirus VAP7</taxon>
    </lineage>
</organism>
<dbReference type="RefSeq" id="YP_009845666.1">
    <property type="nucleotide sequence ID" value="NC_048765.1"/>
</dbReference>
<feature type="transmembrane region" description="Helical" evidence="1">
    <location>
        <begin position="76"/>
        <end position="93"/>
    </location>
</feature>
<keyword evidence="1" id="KW-0472">Membrane</keyword>